<feature type="compositionally biased region" description="Basic and acidic residues" evidence="6">
    <location>
        <begin position="1"/>
        <end position="13"/>
    </location>
</feature>
<evidence type="ECO:0000256" key="5">
    <source>
        <dbReference type="PIRSR" id="PIRSR604254-1"/>
    </source>
</evidence>
<feature type="binding site" evidence="5">
    <location>
        <position position="165"/>
    </location>
    <ligand>
        <name>Zn(2+)</name>
        <dbReference type="ChEBI" id="CHEBI:29105"/>
    </ligand>
</feature>
<evidence type="ECO:0000313" key="9">
    <source>
        <dbReference type="Proteomes" id="UP000001067"/>
    </source>
</evidence>
<dbReference type="Pfam" id="PF03006">
    <property type="entry name" value="HlyIII"/>
    <property type="match status" value="1"/>
</dbReference>
<keyword evidence="5" id="KW-0479">Metal-binding</keyword>
<dbReference type="OrthoDB" id="529367at2759"/>
<evidence type="ECO:0000313" key="8">
    <source>
        <dbReference type="EMBL" id="EFQ90593.1"/>
    </source>
</evidence>
<dbReference type="Proteomes" id="UP000001067">
    <property type="component" value="Unassembled WGS sequence"/>
</dbReference>
<dbReference type="EMBL" id="GL535149">
    <property type="protein sequence ID" value="EFQ90593.1"/>
    <property type="molecule type" value="Genomic_DNA"/>
</dbReference>
<reference evidence="8 9" key="1">
    <citation type="journal article" date="2010" name="Genome Biol.">
        <title>A first genome assembly of the barley fungal pathogen Pyrenophora teres f. teres.</title>
        <authorList>
            <person name="Ellwood S.R."/>
            <person name="Liu Z."/>
            <person name="Syme R.A."/>
            <person name="Lai Z."/>
            <person name="Hane J.K."/>
            <person name="Keiper F."/>
            <person name="Moffat C.S."/>
            <person name="Oliver R.P."/>
            <person name="Friesen T.L."/>
        </authorList>
    </citation>
    <scope>NUCLEOTIDE SEQUENCE [LARGE SCALE GENOMIC DNA]</scope>
    <source>
        <strain evidence="8 9">0-1</strain>
    </source>
</reference>
<feature type="transmembrane region" description="Helical" evidence="7">
    <location>
        <begin position="183"/>
        <end position="204"/>
    </location>
</feature>
<dbReference type="KEGG" id="pte:PTT_12791"/>
<dbReference type="GO" id="GO:0016020">
    <property type="term" value="C:membrane"/>
    <property type="evidence" value="ECO:0007669"/>
    <property type="project" value="UniProtKB-SubCell"/>
</dbReference>
<evidence type="ECO:0000256" key="7">
    <source>
        <dbReference type="SAM" id="Phobius"/>
    </source>
</evidence>
<comment type="subcellular location">
    <subcellularLocation>
        <location evidence="1">Membrane</location>
        <topology evidence="1">Multi-pass membrane protein</topology>
    </subcellularLocation>
</comment>
<keyword evidence="2 7" id="KW-0812">Transmembrane</keyword>
<dbReference type="PANTHER" id="PTHR20855:SF130">
    <property type="entry name" value="HAEMOLYSIN-III FAMILY PROTEIN"/>
    <property type="match status" value="1"/>
</dbReference>
<dbReference type="GO" id="GO:0046872">
    <property type="term" value="F:metal ion binding"/>
    <property type="evidence" value="ECO:0007669"/>
    <property type="project" value="UniProtKB-KW"/>
</dbReference>
<feature type="transmembrane region" description="Helical" evidence="7">
    <location>
        <begin position="312"/>
        <end position="330"/>
    </location>
</feature>
<keyword evidence="9" id="KW-1185">Reference proteome</keyword>
<feature type="binding site" evidence="5">
    <location>
        <position position="311"/>
    </location>
    <ligand>
        <name>Zn(2+)</name>
        <dbReference type="ChEBI" id="CHEBI:29105"/>
    </ligand>
</feature>
<feature type="transmembrane region" description="Helical" evidence="7">
    <location>
        <begin position="274"/>
        <end position="292"/>
    </location>
</feature>
<dbReference type="GO" id="GO:0038023">
    <property type="term" value="F:signaling receptor activity"/>
    <property type="evidence" value="ECO:0007669"/>
    <property type="project" value="TreeGrafter"/>
</dbReference>
<protein>
    <recommendedName>
        <fullName evidence="10">HlyIII-domain-containing protein</fullName>
    </recommendedName>
</protein>
<evidence type="ECO:0008006" key="10">
    <source>
        <dbReference type="Google" id="ProtNLM"/>
    </source>
</evidence>
<evidence type="ECO:0000256" key="2">
    <source>
        <dbReference type="ARBA" id="ARBA00022692"/>
    </source>
</evidence>
<feature type="region of interest" description="Disordered" evidence="6">
    <location>
        <begin position="1"/>
        <end position="24"/>
    </location>
</feature>
<feature type="transmembrane region" description="Helical" evidence="7">
    <location>
        <begin position="107"/>
        <end position="126"/>
    </location>
</feature>
<evidence type="ECO:0000256" key="1">
    <source>
        <dbReference type="ARBA" id="ARBA00004141"/>
    </source>
</evidence>
<evidence type="ECO:0000256" key="3">
    <source>
        <dbReference type="ARBA" id="ARBA00022989"/>
    </source>
</evidence>
<gene>
    <name evidence="8" type="ORF">PTT_12791</name>
</gene>
<dbReference type="InterPro" id="IPR004254">
    <property type="entry name" value="AdipoR/HlyIII-related"/>
</dbReference>
<feature type="transmembrane region" description="Helical" evidence="7">
    <location>
        <begin position="211"/>
        <end position="232"/>
    </location>
</feature>
<name>E3RUL7_PYRTT</name>
<keyword evidence="3 7" id="KW-1133">Transmembrane helix</keyword>
<sequence length="345" mass="39001">MTSHNRQDAREKAGTGLLTGPKGECNERYGATAQRHVRFDESDAGVKLKHEDGDVHVVDYNALLGWDELLPWQQDNEFILRSHRRATNSYLRSLKSVFRVHNETVNIWSHLVGAAIFFSAAVLLYLRRNSKGLRDDRYSTNADDVAVDIYFVSVITCFFFSFIYHIFLDHSECTRIWTARFDYLGIVIPLWGTTMSSTHFGFYCEPRLQNAYAIVGTFAGLACAFTTLHPSFAGPASRRFRSGMYVFLGLSSFVPIIHGILLFGLDAMNKRMSLWYYVALGLFHGSGAALYASRVPERWWPGRCDVVGSSHQVMHVLVVLGAATYAVGVLRAREYWTGVDFVTLH</sequence>
<dbReference type="HOGENOM" id="CLU_023075_2_0_1"/>
<dbReference type="eggNOG" id="KOG0748">
    <property type="taxonomic scope" value="Eukaryota"/>
</dbReference>
<dbReference type="GO" id="GO:0006882">
    <property type="term" value="P:intracellular zinc ion homeostasis"/>
    <property type="evidence" value="ECO:0007669"/>
    <property type="project" value="TreeGrafter"/>
</dbReference>
<keyword evidence="4 7" id="KW-0472">Membrane</keyword>
<organism evidence="9">
    <name type="scientific">Pyrenophora teres f. teres (strain 0-1)</name>
    <name type="common">Barley net blotch fungus</name>
    <name type="synonym">Drechslera teres f. teres</name>
    <dbReference type="NCBI Taxonomy" id="861557"/>
    <lineage>
        <taxon>Eukaryota</taxon>
        <taxon>Fungi</taxon>
        <taxon>Dikarya</taxon>
        <taxon>Ascomycota</taxon>
        <taxon>Pezizomycotina</taxon>
        <taxon>Dothideomycetes</taxon>
        <taxon>Pleosporomycetidae</taxon>
        <taxon>Pleosporales</taxon>
        <taxon>Pleosporineae</taxon>
        <taxon>Pleosporaceae</taxon>
        <taxon>Pyrenophora</taxon>
    </lineage>
</organism>
<dbReference type="AlphaFoldDB" id="E3RUL7"/>
<feature type="binding site" evidence="5">
    <location>
        <position position="315"/>
    </location>
    <ligand>
        <name>Zn(2+)</name>
        <dbReference type="ChEBI" id="CHEBI:29105"/>
    </ligand>
</feature>
<feature type="transmembrane region" description="Helical" evidence="7">
    <location>
        <begin position="147"/>
        <end position="167"/>
    </location>
</feature>
<keyword evidence="5" id="KW-0862">Zinc</keyword>
<evidence type="ECO:0000256" key="6">
    <source>
        <dbReference type="SAM" id="MobiDB-lite"/>
    </source>
</evidence>
<evidence type="ECO:0000256" key="4">
    <source>
        <dbReference type="ARBA" id="ARBA00023136"/>
    </source>
</evidence>
<accession>E3RUL7</accession>
<dbReference type="PANTHER" id="PTHR20855">
    <property type="entry name" value="ADIPOR/PROGESTIN RECEPTOR-RELATED"/>
    <property type="match status" value="1"/>
</dbReference>
<feature type="transmembrane region" description="Helical" evidence="7">
    <location>
        <begin position="244"/>
        <end position="265"/>
    </location>
</feature>
<proteinExistence type="predicted"/>